<name>A0A2K1XC85_POPTR</name>
<evidence type="ECO:0000313" key="4">
    <source>
        <dbReference type="EMBL" id="PNS98386.2"/>
    </source>
</evidence>
<evidence type="ECO:0000256" key="2">
    <source>
        <dbReference type="ARBA" id="ARBA00022729"/>
    </source>
</evidence>
<evidence type="ECO:0000256" key="3">
    <source>
        <dbReference type="ARBA" id="ARBA00022801"/>
    </source>
</evidence>
<keyword evidence="3" id="KW-0378">Hydrolase</keyword>
<comment type="caution">
    <text evidence="4">The sequence shown here is derived from an EMBL/GenBank/DDBJ whole genome shotgun (WGS) entry which is preliminary data.</text>
</comment>
<dbReference type="GO" id="GO:0006508">
    <property type="term" value="P:proteolysis"/>
    <property type="evidence" value="ECO:0007669"/>
    <property type="project" value="UniProtKB-KW"/>
</dbReference>
<evidence type="ECO:0000256" key="1">
    <source>
        <dbReference type="ARBA" id="ARBA00022670"/>
    </source>
</evidence>
<proteinExistence type="predicted"/>
<dbReference type="InParanoid" id="A0A2K1XC85"/>
<organism evidence="4 5">
    <name type="scientific">Populus trichocarpa</name>
    <name type="common">Western balsam poplar</name>
    <name type="synonym">Populus balsamifera subsp. trichocarpa</name>
    <dbReference type="NCBI Taxonomy" id="3694"/>
    <lineage>
        <taxon>Eukaryota</taxon>
        <taxon>Viridiplantae</taxon>
        <taxon>Streptophyta</taxon>
        <taxon>Embryophyta</taxon>
        <taxon>Tracheophyta</taxon>
        <taxon>Spermatophyta</taxon>
        <taxon>Magnoliopsida</taxon>
        <taxon>eudicotyledons</taxon>
        <taxon>Gunneridae</taxon>
        <taxon>Pentapetalae</taxon>
        <taxon>rosids</taxon>
        <taxon>fabids</taxon>
        <taxon>Malpighiales</taxon>
        <taxon>Salicaceae</taxon>
        <taxon>Saliceae</taxon>
        <taxon>Populus</taxon>
    </lineage>
</organism>
<sequence length="367" mass="41597">MSINHFSTDLQQTLSWWAQQRQSIMEPNPNTSSSKPNKPPNSSWPPHLHHHDHHHSWLNHFSPQEPSSMFPPQNPNLSFNLNEEDDEEEYHEQQQEEAQREHEQEGLVQDKEPMFEKPLTPSDVGKLNRLVIPKQHAEKYFPLSGDSVDKGLLLSFEDESGKYWRFRYSYWNSSQSYVLTKGWSRYVKEKQLDAGDAVLFERHRTDGDRLFIGWRRRGEMSSSSSANNSGVMVQGSGGGAWRRGLYSSPSSSGPYHLSGSNMQHGHGANVSATTVPFQSDFLHAVSAAQNQTAQPGNSRRLRLFGVNLECQLDEAEPPTPDGSSLSSLQGPVHQQFYSQPAYSSNSTHSQMGSTFSRDVKQMRNRRG</sequence>
<accession>A0A2K1XC85</accession>
<gene>
    <name evidence="4" type="ORF">POPTR_016G074500v4</name>
</gene>
<dbReference type="PANTHER" id="PTHR11010">
    <property type="entry name" value="PROTEASE S28 PRO-X CARBOXYPEPTIDASE-RELATED"/>
    <property type="match status" value="1"/>
</dbReference>
<dbReference type="AlphaFoldDB" id="A0A2K1XC85"/>
<reference evidence="4 5" key="1">
    <citation type="journal article" date="2006" name="Science">
        <title>The genome of black cottonwood, Populus trichocarpa (Torr. &amp; Gray).</title>
        <authorList>
            <person name="Tuskan G.A."/>
            <person name="Difazio S."/>
            <person name="Jansson S."/>
            <person name="Bohlmann J."/>
            <person name="Grigoriev I."/>
            <person name="Hellsten U."/>
            <person name="Putnam N."/>
            <person name="Ralph S."/>
            <person name="Rombauts S."/>
            <person name="Salamov A."/>
            <person name="Schein J."/>
            <person name="Sterck L."/>
            <person name="Aerts A."/>
            <person name="Bhalerao R.R."/>
            <person name="Bhalerao R.P."/>
            <person name="Blaudez D."/>
            <person name="Boerjan W."/>
            <person name="Brun A."/>
            <person name="Brunner A."/>
            <person name="Busov V."/>
            <person name="Campbell M."/>
            <person name="Carlson J."/>
            <person name="Chalot M."/>
            <person name="Chapman J."/>
            <person name="Chen G.L."/>
            <person name="Cooper D."/>
            <person name="Coutinho P.M."/>
            <person name="Couturier J."/>
            <person name="Covert S."/>
            <person name="Cronk Q."/>
            <person name="Cunningham R."/>
            <person name="Davis J."/>
            <person name="Degroeve S."/>
            <person name="Dejardin A."/>
            <person name="Depamphilis C."/>
            <person name="Detter J."/>
            <person name="Dirks B."/>
            <person name="Dubchak I."/>
            <person name="Duplessis S."/>
            <person name="Ehlting J."/>
            <person name="Ellis B."/>
            <person name="Gendler K."/>
            <person name="Goodstein D."/>
            <person name="Gribskov M."/>
            <person name="Grimwood J."/>
            <person name="Groover A."/>
            <person name="Gunter L."/>
            <person name="Hamberger B."/>
            <person name="Heinze B."/>
            <person name="Helariutta Y."/>
            <person name="Henrissat B."/>
            <person name="Holligan D."/>
            <person name="Holt R."/>
            <person name="Huang W."/>
            <person name="Islam-Faridi N."/>
            <person name="Jones S."/>
            <person name="Jones-Rhoades M."/>
            <person name="Jorgensen R."/>
            <person name="Joshi C."/>
            <person name="Kangasjarvi J."/>
            <person name="Karlsson J."/>
            <person name="Kelleher C."/>
            <person name="Kirkpatrick R."/>
            <person name="Kirst M."/>
            <person name="Kohler A."/>
            <person name="Kalluri U."/>
            <person name="Larimer F."/>
            <person name="Leebens-Mack J."/>
            <person name="Leple J.C."/>
            <person name="Locascio P."/>
            <person name="Lou Y."/>
            <person name="Lucas S."/>
            <person name="Martin F."/>
            <person name="Montanini B."/>
            <person name="Napoli C."/>
            <person name="Nelson D.R."/>
            <person name="Nelson C."/>
            <person name="Nieminen K."/>
            <person name="Nilsson O."/>
            <person name="Pereda V."/>
            <person name="Peter G."/>
            <person name="Philippe R."/>
            <person name="Pilate G."/>
            <person name="Poliakov A."/>
            <person name="Razumovskaya J."/>
            <person name="Richardson P."/>
            <person name="Rinaldi C."/>
            <person name="Ritland K."/>
            <person name="Rouze P."/>
            <person name="Ryaboy D."/>
            <person name="Schmutz J."/>
            <person name="Schrader J."/>
            <person name="Segerman B."/>
            <person name="Shin H."/>
            <person name="Siddiqui A."/>
            <person name="Sterky F."/>
            <person name="Terry A."/>
            <person name="Tsai C.J."/>
            <person name="Uberbacher E."/>
            <person name="Unneberg P."/>
            <person name="Vahala J."/>
            <person name="Wall K."/>
            <person name="Wessler S."/>
            <person name="Yang G."/>
            <person name="Yin T."/>
            <person name="Douglas C."/>
            <person name="Marra M."/>
            <person name="Sandberg G."/>
            <person name="Van de Peer Y."/>
            <person name="Rokhsar D."/>
        </authorList>
    </citation>
    <scope>NUCLEOTIDE SEQUENCE [LARGE SCALE GENOMIC DNA]</scope>
    <source>
        <strain evidence="5">cv. Nisqually</strain>
    </source>
</reference>
<dbReference type="InterPro" id="IPR029058">
    <property type="entry name" value="AB_hydrolase_fold"/>
</dbReference>
<dbReference type="Gene3D" id="3.40.50.1820">
    <property type="entry name" value="alpha/beta hydrolase"/>
    <property type="match status" value="1"/>
</dbReference>
<keyword evidence="1" id="KW-0645">Protease</keyword>
<dbReference type="Proteomes" id="UP000006729">
    <property type="component" value="Chromosome 16"/>
</dbReference>
<keyword evidence="2" id="KW-0732">Signal</keyword>
<dbReference type="GO" id="GO:0008233">
    <property type="term" value="F:peptidase activity"/>
    <property type="evidence" value="ECO:0007669"/>
    <property type="project" value="UniProtKB-KW"/>
</dbReference>
<evidence type="ECO:0000313" key="5">
    <source>
        <dbReference type="Proteomes" id="UP000006729"/>
    </source>
</evidence>
<dbReference type="PANTHER" id="PTHR11010:SF120">
    <property type="entry name" value="LYSOSOMAL PRO-X CARBOXYPEPTIDASE"/>
    <property type="match status" value="1"/>
</dbReference>
<protein>
    <submittedName>
        <fullName evidence="4">Uncharacterized protein</fullName>
    </submittedName>
</protein>
<keyword evidence="5" id="KW-1185">Reference proteome</keyword>
<dbReference type="EMBL" id="CM009305">
    <property type="protein sequence ID" value="PNS98386.2"/>
    <property type="molecule type" value="Genomic_DNA"/>
</dbReference>